<keyword evidence="2" id="KW-0378">Hydrolase</keyword>
<evidence type="ECO:0000256" key="3">
    <source>
        <dbReference type="SAM" id="MobiDB-lite"/>
    </source>
</evidence>
<gene>
    <name evidence="6" type="ORF">GUJ93_ZPchr0007g5547</name>
</gene>
<evidence type="ECO:0000256" key="1">
    <source>
        <dbReference type="ARBA" id="ARBA00022670"/>
    </source>
</evidence>
<feature type="region of interest" description="Disordered" evidence="3">
    <location>
        <begin position="366"/>
        <end position="393"/>
    </location>
</feature>
<dbReference type="OrthoDB" id="694286at2759"/>
<feature type="region of interest" description="Disordered" evidence="3">
    <location>
        <begin position="255"/>
        <end position="287"/>
    </location>
</feature>
<dbReference type="PANTHER" id="PTHR34835:SF67">
    <property type="entry name" value="AMINOTRANSFERASE-LIKE PLANT MOBILE DOMAIN-CONTAINING PROTEIN"/>
    <property type="match status" value="1"/>
</dbReference>
<evidence type="ECO:0000259" key="5">
    <source>
        <dbReference type="PROSITE" id="PS50600"/>
    </source>
</evidence>
<sequence length="901" mass="100926">MGSHLRRALLVVVVVLVVVITAASFPGCADAARPAPPNPASSASALEAAMAAVSTLMEMLPMGPSAGGEENELLDHKCFMMAVFNALLFPTSVLNINGSDFLYCKDIMRMGEFDWCQAVVDDIREKVDRWRKNRDKATPLVQGCIAFIMIYYLDNLECDDMIADFVSIPRARFFTSAIIEKIASADRESHDGYLSYGKLPLRERIGSCYANIGDGPGGQGHVLESVTSSAGFLYGKAAGFVKIHPAAKAKRDHIVKEKGVKHHDKHRSPPADDNTKRSKSKGQSASKTMEYRHIPYGFLHLQPLLRGLVDHISDGQQKMVFISALKLHDNEVDEAIIKINEAHKDIEEAQQKFASEIKHMFGDLVGHSLNTESPRDIRRKRRAERPLGGSSLNVKRKYQIPRDVSPVHIDSGDDCPEIVVERSPQPSAGHIDSGDDCPNIVVERSPQSSARQSSFEQQEVAHASSDTHVQHEVDQTVTVESVHEEVIHAELPTDVQHEGTELGVDARAQQEILTPATDTPVQHETTQPEATTVEHVEVELLAAVTTDEVIRESDTCVQRSGVFDGDFNYEDWNEVGNILRELNEDPTQVSLRKEYDIKEAAALTGEKEKAKKIISARKLKSNTKKATRANKRKITHARRMKEVKSVEKKLRNLFLYPKDLGVDTTFVSSSLDVQMIIPSPFKPPYVPRQPPDTTLVVALKTLIFTNDSFEMIRCAGYRVILPTFISQIILFENYTSESQYDEYTVPSLLDERLKAHDLLNASLVFLPVHSRGHWTVYCVNMIHHQIDILDSYPCSWGFPYIDVPKQVLVNDCGFFVMLFLEHYDGERRKFDVPIIPEKGTQYRAELMYYLFFHKMNEARGPSLELFELLAPGKTEHNVIEGTQQIIDSSDVTKVGVASRDV</sequence>
<feature type="domain" description="Ubiquitin-like protease family profile" evidence="5">
    <location>
        <begin position="666"/>
        <end position="823"/>
    </location>
</feature>
<dbReference type="Pfam" id="PF02902">
    <property type="entry name" value="Peptidase_C48"/>
    <property type="match status" value="1"/>
</dbReference>
<protein>
    <recommendedName>
        <fullName evidence="5">Ubiquitin-like protease family profile domain-containing protein</fullName>
    </recommendedName>
</protein>
<comment type="caution">
    <text evidence="6">The sequence shown here is derived from an EMBL/GenBank/DDBJ whole genome shotgun (WGS) entry which is preliminary data.</text>
</comment>
<dbReference type="InterPro" id="IPR003653">
    <property type="entry name" value="Peptidase_C48_C"/>
</dbReference>
<feature type="compositionally biased region" description="Basic and acidic residues" evidence="3">
    <location>
        <begin position="267"/>
        <end position="276"/>
    </location>
</feature>
<feature type="region of interest" description="Disordered" evidence="3">
    <location>
        <begin position="423"/>
        <end position="471"/>
    </location>
</feature>
<feature type="signal peptide" evidence="4">
    <location>
        <begin position="1"/>
        <end position="24"/>
    </location>
</feature>
<reference evidence="6" key="2">
    <citation type="submission" date="2021-02" db="EMBL/GenBank/DDBJ databases">
        <authorList>
            <person name="Kimball J.A."/>
            <person name="Haas M.W."/>
            <person name="Macchietto M."/>
            <person name="Kono T."/>
            <person name="Duquette J."/>
            <person name="Shao M."/>
        </authorList>
    </citation>
    <scope>NUCLEOTIDE SEQUENCE</scope>
    <source>
        <tissue evidence="6">Fresh leaf tissue</tissue>
    </source>
</reference>
<keyword evidence="4" id="KW-0732">Signal</keyword>
<feature type="compositionally biased region" description="Polar residues" evidence="3">
    <location>
        <begin position="445"/>
        <end position="457"/>
    </location>
</feature>
<dbReference type="PROSITE" id="PS50600">
    <property type="entry name" value="ULP_PROTEASE"/>
    <property type="match status" value="1"/>
</dbReference>
<evidence type="ECO:0000313" key="7">
    <source>
        <dbReference type="Proteomes" id="UP000729402"/>
    </source>
</evidence>
<feature type="chain" id="PRO_5035261426" description="Ubiquitin-like protease family profile domain-containing protein" evidence="4">
    <location>
        <begin position="25"/>
        <end position="901"/>
    </location>
</feature>
<dbReference type="Proteomes" id="UP000729402">
    <property type="component" value="Unassembled WGS sequence"/>
</dbReference>
<dbReference type="GO" id="GO:0006508">
    <property type="term" value="P:proteolysis"/>
    <property type="evidence" value="ECO:0007669"/>
    <property type="project" value="UniProtKB-KW"/>
</dbReference>
<dbReference type="PANTHER" id="PTHR34835">
    <property type="entry name" value="OS07G0283600 PROTEIN-RELATED"/>
    <property type="match status" value="1"/>
</dbReference>
<keyword evidence="7" id="KW-1185">Reference proteome</keyword>
<name>A0A8J5TEY6_ZIZPA</name>
<dbReference type="GO" id="GO:0008234">
    <property type="term" value="F:cysteine-type peptidase activity"/>
    <property type="evidence" value="ECO:0007669"/>
    <property type="project" value="InterPro"/>
</dbReference>
<reference evidence="6" key="1">
    <citation type="journal article" date="2021" name="bioRxiv">
        <title>Whole Genome Assembly and Annotation of Northern Wild Rice, Zizania palustris L., Supports a Whole Genome Duplication in the Zizania Genus.</title>
        <authorList>
            <person name="Haas M."/>
            <person name="Kono T."/>
            <person name="Macchietto M."/>
            <person name="Millas R."/>
            <person name="McGilp L."/>
            <person name="Shao M."/>
            <person name="Duquette J."/>
            <person name="Hirsch C.N."/>
            <person name="Kimball J."/>
        </authorList>
    </citation>
    <scope>NUCLEOTIDE SEQUENCE</scope>
    <source>
        <tissue evidence="6">Fresh leaf tissue</tissue>
    </source>
</reference>
<dbReference type="AlphaFoldDB" id="A0A8J5TEY6"/>
<evidence type="ECO:0000313" key="6">
    <source>
        <dbReference type="EMBL" id="KAG8078729.1"/>
    </source>
</evidence>
<organism evidence="6 7">
    <name type="scientific">Zizania palustris</name>
    <name type="common">Northern wild rice</name>
    <dbReference type="NCBI Taxonomy" id="103762"/>
    <lineage>
        <taxon>Eukaryota</taxon>
        <taxon>Viridiplantae</taxon>
        <taxon>Streptophyta</taxon>
        <taxon>Embryophyta</taxon>
        <taxon>Tracheophyta</taxon>
        <taxon>Spermatophyta</taxon>
        <taxon>Magnoliopsida</taxon>
        <taxon>Liliopsida</taxon>
        <taxon>Poales</taxon>
        <taxon>Poaceae</taxon>
        <taxon>BOP clade</taxon>
        <taxon>Oryzoideae</taxon>
        <taxon>Oryzeae</taxon>
        <taxon>Zizaniinae</taxon>
        <taxon>Zizania</taxon>
    </lineage>
</organism>
<keyword evidence="1" id="KW-0645">Protease</keyword>
<evidence type="ECO:0000256" key="2">
    <source>
        <dbReference type="ARBA" id="ARBA00022801"/>
    </source>
</evidence>
<accession>A0A8J5TEY6</accession>
<dbReference type="EMBL" id="JAAALK010000282">
    <property type="protein sequence ID" value="KAG8078729.1"/>
    <property type="molecule type" value="Genomic_DNA"/>
</dbReference>
<evidence type="ECO:0000256" key="4">
    <source>
        <dbReference type="SAM" id="SignalP"/>
    </source>
</evidence>
<proteinExistence type="predicted"/>